<name>A0ABS7UI03_9ACTN</name>
<evidence type="ECO:0000256" key="1">
    <source>
        <dbReference type="SAM" id="Phobius"/>
    </source>
</evidence>
<feature type="transmembrane region" description="Helical" evidence="1">
    <location>
        <begin position="47"/>
        <end position="69"/>
    </location>
</feature>
<dbReference type="EMBL" id="JAIQZJ010000013">
    <property type="protein sequence ID" value="MBZ5740301.1"/>
    <property type="molecule type" value="Genomic_DNA"/>
</dbReference>
<sequence length="122" mass="12771">MADETGPASLSDDRVRVLNRLLYAALGLAGLLVLVGLLFVWGDDDRGGTITTVCGLVIALLGLATLRALRARSESARRLVITTAVLLIVLSIFLVAILVGLLTVIVGVGLLVVLLAPEREDA</sequence>
<evidence type="ECO:0000313" key="2">
    <source>
        <dbReference type="EMBL" id="MBZ5740301.1"/>
    </source>
</evidence>
<dbReference type="Proteomes" id="UP000780875">
    <property type="component" value="Unassembled WGS sequence"/>
</dbReference>
<comment type="caution">
    <text evidence="2">The sequence shown here is derived from an EMBL/GenBank/DDBJ whole genome shotgun (WGS) entry which is preliminary data.</text>
</comment>
<feature type="transmembrane region" description="Helical" evidence="1">
    <location>
        <begin position="21"/>
        <end position="41"/>
    </location>
</feature>
<evidence type="ECO:0008006" key="4">
    <source>
        <dbReference type="Google" id="ProtNLM"/>
    </source>
</evidence>
<accession>A0ABS7UI03</accession>
<keyword evidence="1" id="KW-0472">Membrane</keyword>
<keyword evidence="3" id="KW-1185">Reference proteome</keyword>
<protein>
    <recommendedName>
        <fullName evidence="4">Integral membrane protein</fullName>
    </recommendedName>
</protein>
<dbReference type="RefSeq" id="WP_224124662.1">
    <property type="nucleotide sequence ID" value="NZ_JAIQZJ010000013.1"/>
</dbReference>
<evidence type="ECO:0000313" key="3">
    <source>
        <dbReference type="Proteomes" id="UP000780875"/>
    </source>
</evidence>
<keyword evidence="1" id="KW-1133">Transmembrane helix</keyword>
<feature type="transmembrane region" description="Helical" evidence="1">
    <location>
        <begin position="81"/>
        <end position="114"/>
    </location>
</feature>
<gene>
    <name evidence="2" type="ORF">K8U61_19155</name>
</gene>
<reference evidence="2 3" key="1">
    <citation type="submission" date="2021-09" db="EMBL/GenBank/DDBJ databases">
        <title>Whole genome sequence of Nocardioides sp. GBK3QG-3.</title>
        <authorList>
            <person name="Tuo L."/>
        </authorList>
    </citation>
    <scope>NUCLEOTIDE SEQUENCE [LARGE SCALE GENOMIC DNA]</scope>
    <source>
        <strain evidence="2 3">GBK3QG-3</strain>
    </source>
</reference>
<proteinExistence type="predicted"/>
<organism evidence="2 3">
    <name type="scientific">Nocardioides mangrovi</name>
    <dbReference type="NCBI Taxonomy" id="2874580"/>
    <lineage>
        <taxon>Bacteria</taxon>
        <taxon>Bacillati</taxon>
        <taxon>Actinomycetota</taxon>
        <taxon>Actinomycetes</taxon>
        <taxon>Propionibacteriales</taxon>
        <taxon>Nocardioidaceae</taxon>
        <taxon>Nocardioides</taxon>
    </lineage>
</organism>
<keyword evidence="1" id="KW-0812">Transmembrane</keyword>